<feature type="transmembrane region" description="Helical" evidence="1">
    <location>
        <begin position="249"/>
        <end position="270"/>
    </location>
</feature>
<dbReference type="PANTHER" id="PTHR30590">
    <property type="entry name" value="INNER MEMBRANE PROTEIN"/>
    <property type="match status" value="1"/>
</dbReference>
<feature type="transmembrane region" description="Helical" evidence="1">
    <location>
        <begin position="209"/>
        <end position="229"/>
    </location>
</feature>
<dbReference type="Pfam" id="PF04235">
    <property type="entry name" value="DUF418"/>
    <property type="match status" value="1"/>
</dbReference>
<feature type="transmembrane region" description="Helical" evidence="1">
    <location>
        <begin position="118"/>
        <end position="133"/>
    </location>
</feature>
<dbReference type="InterPro" id="IPR007349">
    <property type="entry name" value="DUF418"/>
</dbReference>
<sequence>MNNTTTNRVNSIDGIRGFSLFGILLANLLIFQYGLWGKDEIEFFSLSSVDQVMYGVIKIAIEGSFMPIFTFLFGYSLIMMKESLERRKLKVKRHVARRALFLIAIGIVHSTFLWEGDILFFYGLMSFFLLLFLKRKKTTILVWGLVLFGIMQFFVILGSFVEVDGAEEDVIDPETLMPYIERSIDIYESGTYSEIMNFRNNEVPIEEDGLVLLAMVLVAPIFSAPMFLFGMYAAKVKLFLNPKKEKKRYLFGSILLIPVGLFLQTTYFFFPEVNWTQISISMGGTLLSLGYISLFALLYTKASTVTFIKIFENVGKLSMTNYLLQTVICTTIFYGYGLGLFGQLGVTWGILLGIAVFGFQVLCSTLYLKYFRSGPFEKMSRIWTYLTFSGRAKVKYRKEKAAA</sequence>
<feature type="transmembrane region" description="Helical" evidence="1">
    <location>
        <begin position="95"/>
        <end position="112"/>
    </location>
</feature>
<name>A0A841REB2_9BACI</name>
<feature type="transmembrane region" description="Helical" evidence="1">
    <location>
        <begin position="140"/>
        <end position="161"/>
    </location>
</feature>
<dbReference type="RefSeq" id="WP_184245483.1">
    <property type="nucleotide sequence ID" value="NZ_BAAACU010000058.1"/>
</dbReference>
<gene>
    <name evidence="3" type="ORF">GGQ92_001133</name>
</gene>
<organism evidence="3 4">
    <name type="scientific">Gracilibacillus halotolerans</name>
    <dbReference type="NCBI Taxonomy" id="74386"/>
    <lineage>
        <taxon>Bacteria</taxon>
        <taxon>Bacillati</taxon>
        <taxon>Bacillota</taxon>
        <taxon>Bacilli</taxon>
        <taxon>Bacillales</taxon>
        <taxon>Bacillaceae</taxon>
        <taxon>Gracilibacillus</taxon>
    </lineage>
</organism>
<comment type="caution">
    <text evidence="3">The sequence shown here is derived from an EMBL/GenBank/DDBJ whole genome shotgun (WGS) entry which is preliminary data.</text>
</comment>
<accession>A0A841REB2</accession>
<dbReference type="Proteomes" id="UP000572212">
    <property type="component" value="Unassembled WGS sequence"/>
</dbReference>
<keyword evidence="1" id="KW-0812">Transmembrane</keyword>
<feature type="domain" description="DUF418" evidence="2">
    <location>
        <begin position="234"/>
        <end position="386"/>
    </location>
</feature>
<dbReference type="AlphaFoldDB" id="A0A841REB2"/>
<evidence type="ECO:0000313" key="4">
    <source>
        <dbReference type="Proteomes" id="UP000572212"/>
    </source>
</evidence>
<dbReference type="InterPro" id="IPR052529">
    <property type="entry name" value="Bact_Transport_Assoc"/>
</dbReference>
<keyword evidence="1" id="KW-1133">Transmembrane helix</keyword>
<evidence type="ECO:0000259" key="2">
    <source>
        <dbReference type="Pfam" id="PF04235"/>
    </source>
</evidence>
<protein>
    <recommendedName>
        <fullName evidence="2">DUF418 domain-containing protein</fullName>
    </recommendedName>
</protein>
<feature type="transmembrane region" description="Helical" evidence="1">
    <location>
        <begin position="321"/>
        <end position="342"/>
    </location>
</feature>
<dbReference type="PANTHER" id="PTHR30590:SF2">
    <property type="entry name" value="INNER MEMBRANE PROTEIN"/>
    <property type="match status" value="1"/>
</dbReference>
<proteinExistence type="predicted"/>
<feature type="transmembrane region" description="Helical" evidence="1">
    <location>
        <begin position="276"/>
        <end position="300"/>
    </location>
</feature>
<evidence type="ECO:0000313" key="3">
    <source>
        <dbReference type="EMBL" id="MBB6512350.1"/>
    </source>
</evidence>
<feature type="transmembrane region" description="Helical" evidence="1">
    <location>
        <begin position="56"/>
        <end position="75"/>
    </location>
</feature>
<feature type="transmembrane region" description="Helical" evidence="1">
    <location>
        <begin position="348"/>
        <end position="371"/>
    </location>
</feature>
<keyword evidence="4" id="KW-1185">Reference proteome</keyword>
<keyword evidence="1" id="KW-0472">Membrane</keyword>
<dbReference type="EMBL" id="JACHON010000003">
    <property type="protein sequence ID" value="MBB6512350.1"/>
    <property type="molecule type" value="Genomic_DNA"/>
</dbReference>
<reference evidence="3 4" key="1">
    <citation type="submission" date="2020-08" db="EMBL/GenBank/DDBJ databases">
        <title>Genomic Encyclopedia of Type Strains, Phase IV (KMG-IV): sequencing the most valuable type-strain genomes for metagenomic binning, comparative biology and taxonomic classification.</title>
        <authorList>
            <person name="Goeker M."/>
        </authorList>
    </citation>
    <scope>NUCLEOTIDE SEQUENCE [LARGE SCALE GENOMIC DNA]</scope>
    <source>
        <strain evidence="3 4">DSM 11805</strain>
    </source>
</reference>
<feature type="transmembrane region" description="Helical" evidence="1">
    <location>
        <begin position="18"/>
        <end position="36"/>
    </location>
</feature>
<evidence type="ECO:0000256" key="1">
    <source>
        <dbReference type="SAM" id="Phobius"/>
    </source>
</evidence>